<dbReference type="EMBL" id="CP036434">
    <property type="protein sequence ID" value="QDV05342.1"/>
    <property type="molecule type" value="Genomic_DNA"/>
</dbReference>
<proteinExistence type="predicted"/>
<accession>A0A518EML9</accession>
<evidence type="ECO:0000313" key="3">
    <source>
        <dbReference type="Proteomes" id="UP000320390"/>
    </source>
</evidence>
<protein>
    <submittedName>
        <fullName evidence="2">Uncharacterized protein</fullName>
    </submittedName>
</protein>
<reference evidence="2 3" key="1">
    <citation type="submission" date="2019-02" db="EMBL/GenBank/DDBJ databases">
        <title>Deep-cultivation of Planctomycetes and their phenomic and genomic characterization uncovers novel biology.</title>
        <authorList>
            <person name="Wiegand S."/>
            <person name="Jogler M."/>
            <person name="Boedeker C."/>
            <person name="Pinto D."/>
            <person name="Vollmers J."/>
            <person name="Rivas-Marin E."/>
            <person name="Kohn T."/>
            <person name="Peeters S.H."/>
            <person name="Heuer A."/>
            <person name="Rast P."/>
            <person name="Oberbeckmann S."/>
            <person name="Bunk B."/>
            <person name="Jeske O."/>
            <person name="Meyerdierks A."/>
            <person name="Storesund J.E."/>
            <person name="Kallscheuer N."/>
            <person name="Luecker S."/>
            <person name="Lage O.M."/>
            <person name="Pohl T."/>
            <person name="Merkel B.J."/>
            <person name="Hornburger P."/>
            <person name="Mueller R.-W."/>
            <person name="Bruemmer F."/>
            <person name="Labrenz M."/>
            <person name="Spormann A.M."/>
            <person name="Op den Camp H."/>
            <person name="Overmann J."/>
            <person name="Amann R."/>
            <person name="Jetten M.S.M."/>
            <person name="Mascher T."/>
            <person name="Medema M.H."/>
            <person name="Devos D.P."/>
            <person name="Kaster A.-K."/>
            <person name="Ovreas L."/>
            <person name="Rohde M."/>
            <person name="Galperin M.Y."/>
            <person name="Jogler C."/>
        </authorList>
    </citation>
    <scope>NUCLEOTIDE SEQUENCE [LARGE SCALE GENOMIC DNA]</scope>
    <source>
        <strain evidence="2 3">Poly30</strain>
    </source>
</reference>
<evidence type="ECO:0000313" key="2">
    <source>
        <dbReference type="EMBL" id="QDV05342.1"/>
    </source>
</evidence>
<keyword evidence="1" id="KW-0812">Transmembrane</keyword>
<evidence type="ECO:0000256" key="1">
    <source>
        <dbReference type="SAM" id="Phobius"/>
    </source>
</evidence>
<name>A0A518EML9_9BACT</name>
<keyword evidence="1" id="KW-1133">Transmembrane helix</keyword>
<feature type="transmembrane region" description="Helical" evidence="1">
    <location>
        <begin position="20"/>
        <end position="37"/>
    </location>
</feature>
<dbReference type="Proteomes" id="UP000320390">
    <property type="component" value="Chromosome"/>
</dbReference>
<sequence>MRSSTIRNILNDPVVLQRGLGVVLWAALILVLLTNAGA</sequence>
<keyword evidence="3" id="KW-1185">Reference proteome</keyword>
<organism evidence="2 3">
    <name type="scientific">Saltatorellus ferox</name>
    <dbReference type="NCBI Taxonomy" id="2528018"/>
    <lineage>
        <taxon>Bacteria</taxon>
        <taxon>Pseudomonadati</taxon>
        <taxon>Planctomycetota</taxon>
        <taxon>Planctomycetia</taxon>
        <taxon>Planctomycetia incertae sedis</taxon>
        <taxon>Saltatorellus</taxon>
    </lineage>
</organism>
<gene>
    <name evidence="2" type="ORF">Poly30_08390</name>
</gene>
<keyword evidence="1" id="KW-0472">Membrane</keyword>
<dbReference type="AlphaFoldDB" id="A0A518EML9"/>